<dbReference type="InterPro" id="IPR001841">
    <property type="entry name" value="Znf_RING"/>
</dbReference>
<evidence type="ECO:0000313" key="12">
    <source>
        <dbReference type="Proteomes" id="UP001209570"/>
    </source>
</evidence>
<evidence type="ECO:0000256" key="5">
    <source>
        <dbReference type="ARBA" id="ARBA00022771"/>
    </source>
</evidence>
<dbReference type="GO" id="GO:0008270">
    <property type="term" value="F:zinc ion binding"/>
    <property type="evidence" value="ECO:0007669"/>
    <property type="project" value="UniProtKB-KW"/>
</dbReference>
<keyword evidence="3" id="KW-0808">Transferase</keyword>
<evidence type="ECO:0000256" key="3">
    <source>
        <dbReference type="ARBA" id="ARBA00022679"/>
    </source>
</evidence>
<keyword evidence="12" id="KW-1185">Reference proteome</keyword>
<keyword evidence="4" id="KW-0479">Metal-binding</keyword>
<dbReference type="Pfam" id="PF14369">
    <property type="entry name" value="Zn_ribbon_19"/>
    <property type="match status" value="1"/>
</dbReference>
<evidence type="ECO:0000259" key="10">
    <source>
        <dbReference type="PROSITE" id="PS50089"/>
    </source>
</evidence>
<proteinExistence type="predicted"/>
<evidence type="ECO:0000256" key="2">
    <source>
        <dbReference type="ARBA" id="ARBA00012483"/>
    </source>
</evidence>
<keyword evidence="5 8" id="KW-0863">Zinc-finger</keyword>
<accession>A0AAD5Q7M5</accession>
<dbReference type="PANTHER" id="PTHR15710">
    <property type="entry name" value="E3 UBIQUITIN-PROTEIN LIGASE PRAJA"/>
    <property type="match status" value="1"/>
</dbReference>
<dbReference type="InterPro" id="IPR039525">
    <property type="entry name" value="RNF126-like_zinc-ribbon"/>
</dbReference>
<dbReference type="GO" id="GO:0005737">
    <property type="term" value="C:cytoplasm"/>
    <property type="evidence" value="ECO:0007669"/>
    <property type="project" value="TreeGrafter"/>
</dbReference>
<gene>
    <name evidence="11" type="ORF">P43SY_003976</name>
</gene>
<evidence type="ECO:0000256" key="9">
    <source>
        <dbReference type="SAM" id="MobiDB-lite"/>
    </source>
</evidence>
<dbReference type="PANTHER" id="PTHR15710:SF217">
    <property type="entry name" value="E3 UBIQUITIN-PROTEIN LIGASE RDUF2"/>
    <property type="match status" value="1"/>
</dbReference>
<dbReference type="Proteomes" id="UP001209570">
    <property type="component" value="Unassembled WGS sequence"/>
</dbReference>
<keyword evidence="6" id="KW-0833">Ubl conjugation pathway</keyword>
<dbReference type="EMBL" id="JAKCXM010000082">
    <property type="protein sequence ID" value="KAJ0403405.1"/>
    <property type="molecule type" value="Genomic_DNA"/>
</dbReference>
<evidence type="ECO:0000256" key="8">
    <source>
        <dbReference type="PROSITE-ProRule" id="PRU00175"/>
    </source>
</evidence>
<dbReference type="InterPro" id="IPR013083">
    <property type="entry name" value="Znf_RING/FYVE/PHD"/>
</dbReference>
<feature type="domain" description="RING-type" evidence="10">
    <location>
        <begin position="238"/>
        <end position="279"/>
    </location>
</feature>
<sequence>MAMAPSTGGDVAMQEPALRSFWCHECARHVSTRVDEASEEVCCEACGSNFVEEIEPDDPPEQFHAAAQGAQRPPSEQSDDGFDRGFEDNMVQPTRYTAQSEYIGRGRNSASPLSEILQQLVAGDSEADATANGSTTRSARFISRDGNPVEFYVTESDGSIGDMGGGLFGLLSSVLTRPLGGLASDPGDYAFGNLSQVINQLMQNDPNRHGAPPASKGVVDQLPKHKVTQSEVDANAECPVCKDPFVVDDDAQELPCAHSFHPDCILPWLKQHNSCPVCRHELPTDDDDYERRHVVSQFGSMDASLKVDAVVLERQKRLLAAIDKCEILLAVVRAKHPDFSFLWARDLLLQQGHCWLQLARLKRLAASKSSQEGIAGADDWRSHLANAKRIFLDPEGSKVKAFLVGQAHVLSEEAELQAQTGHIADALATFSDAVRLCYAAGDEVLERGLTKRIQALRLEVDAIAELDVLAQNDTSEKDILLQAFNRHVSGNGRLPREALQRFAQELGTQTPLNASETDDLWRQLNVGVTALPSSNAGPDEEGVTFASIWRCCHCL</sequence>
<organism evidence="11 12">
    <name type="scientific">Pythium insidiosum</name>
    <name type="common">Pythiosis disease agent</name>
    <dbReference type="NCBI Taxonomy" id="114742"/>
    <lineage>
        <taxon>Eukaryota</taxon>
        <taxon>Sar</taxon>
        <taxon>Stramenopiles</taxon>
        <taxon>Oomycota</taxon>
        <taxon>Peronosporomycetes</taxon>
        <taxon>Pythiales</taxon>
        <taxon>Pythiaceae</taxon>
        <taxon>Pythium</taxon>
    </lineage>
</organism>
<evidence type="ECO:0000256" key="6">
    <source>
        <dbReference type="ARBA" id="ARBA00022786"/>
    </source>
</evidence>
<comment type="caution">
    <text evidence="11">The sequence shown here is derived from an EMBL/GenBank/DDBJ whole genome shotgun (WGS) entry which is preliminary data.</text>
</comment>
<dbReference type="EC" id="2.3.2.27" evidence="2"/>
<dbReference type="AlphaFoldDB" id="A0AAD5Q7M5"/>
<evidence type="ECO:0000256" key="7">
    <source>
        <dbReference type="ARBA" id="ARBA00022833"/>
    </source>
</evidence>
<feature type="region of interest" description="Disordered" evidence="9">
    <location>
        <begin position="53"/>
        <end position="94"/>
    </location>
</feature>
<keyword evidence="7" id="KW-0862">Zinc</keyword>
<reference evidence="11" key="1">
    <citation type="submission" date="2021-12" db="EMBL/GenBank/DDBJ databases">
        <title>Prjna785345.</title>
        <authorList>
            <person name="Rujirawat T."/>
            <person name="Krajaejun T."/>
        </authorList>
    </citation>
    <scope>NUCLEOTIDE SEQUENCE</scope>
    <source>
        <strain evidence="11">Pi057C3</strain>
    </source>
</reference>
<dbReference type="Gene3D" id="3.30.40.10">
    <property type="entry name" value="Zinc/RING finger domain, C3HC4 (zinc finger)"/>
    <property type="match status" value="1"/>
</dbReference>
<dbReference type="CDD" id="cd16667">
    <property type="entry name" value="RING-H2_RNF126-like"/>
    <property type="match status" value="1"/>
</dbReference>
<dbReference type="GO" id="GO:0061630">
    <property type="term" value="F:ubiquitin protein ligase activity"/>
    <property type="evidence" value="ECO:0007669"/>
    <property type="project" value="UniProtKB-EC"/>
</dbReference>
<dbReference type="FunFam" id="3.30.40.10:FF:000022">
    <property type="entry name" value="E3 ubiquitin-protein ligase RING1-like"/>
    <property type="match status" value="1"/>
</dbReference>
<evidence type="ECO:0000313" key="11">
    <source>
        <dbReference type="EMBL" id="KAJ0403405.1"/>
    </source>
</evidence>
<evidence type="ECO:0000256" key="4">
    <source>
        <dbReference type="ARBA" id="ARBA00022723"/>
    </source>
</evidence>
<comment type="catalytic activity">
    <reaction evidence="1">
        <text>S-ubiquitinyl-[E2 ubiquitin-conjugating enzyme]-L-cysteine + [acceptor protein]-L-lysine = [E2 ubiquitin-conjugating enzyme]-L-cysteine + N(6)-ubiquitinyl-[acceptor protein]-L-lysine.</text>
        <dbReference type="EC" id="2.3.2.27"/>
    </reaction>
</comment>
<dbReference type="SUPFAM" id="SSF57850">
    <property type="entry name" value="RING/U-box"/>
    <property type="match status" value="1"/>
</dbReference>
<protein>
    <recommendedName>
        <fullName evidence="2">RING-type E3 ubiquitin transferase</fullName>
        <ecNumber evidence="2">2.3.2.27</ecNumber>
    </recommendedName>
</protein>
<dbReference type="SMART" id="SM00184">
    <property type="entry name" value="RING"/>
    <property type="match status" value="1"/>
</dbReference>
<evidence type="ECO:0000256" key="1">
    <source>
        <dbReference type="ARBA" id="ARBA00000900"/>
    </source>
</evidence>
<dbReference type="Pfam" id="PF13639">
    <property type="entry name" value="zf-RING_2"/>
    <property type="match status" value="1"/>
</dbReference>
<dbReference type="PROSITE" id="PS50089">
    <property type="entry name" value="ZF_RING_2"/>
    <property type="match status" value="1"/>
</dbReference>
<name>A0AAD5Q7M5_PYTIN</name>
<dbReference type="GO" id="GO:0016567">
    <property type="term" value="P:protein ubiquitination"/>
    <property type="evidence" value="ECO:0007669"/>
    <property type="project" value="TreeGrafter"/>
</dbReference>